<dbReference type="Proteomes" id="UP001303115">
    <property type="component" value="Unassembled WGS sequence"/>
</dbReference>
<gene>
    <name evidence="1" type="ORF">C8A01DRAFT_45959</name>
</gene>
<organism evidence="1 2">
    <name type="scientific">Parachaetomium inaequale</name>
    <dbReference type="NCBI Taxonomy" id="2588326"/>
    <lineage>
        <taxon>Eukaryota</taxon>
        <taxon>Fungi</taxon>
        <taxon>Dikarya</taxon>
        <taxon>Ascomycota</taxon>
        <taxon>Pezizomycotina</taxon>
        <taxon>Sordariomycetes</taxon>
        <taxon>Sordariomycetidae</taxon>
        <taxon>Sordariales</taxon>
        <taxon>Chaetomiaceae</taxon>
        <taxon>Parachaetomium</taxon>
    </lineage>
</organism>
<protein>
    <submittedName>
        <fullName evidence="1">Uncharacterized protein</fullName>
    </submittedName>
</protein>
<evidence type="ECO:0000313" key="2">
    <source>
        <dbReference type="Proteomes" id="UP001303115"/>
    </source>
</evidence>
<dbReference type="AlphaFoldDB" id="A0AAN6PKF7"/>
<reference evidence="2" key="1">
    <citation type="journal article" date="2023" name="Mol. Phylogenet. Evol.">
        <title>Genome-scale phylogeny and comparative genomics of the fungal order Sordariales.</title>
        <authorList>
            <person name="Hensen N."/>
            <person name="Bonometti L."/>
            <person name="Westerberg I."/>
            <person name="Brannstrom I.O."/>
            <person name="Guillou S."/>
            <person name="Cros-Aarteil S."/>
            <person name="Calhoun S."/>
            <person name="Haridas S."/>
            <person name="Kuo A."/>
            <person name="Mondo S."/>
            <person name="Pangilinan J."/>
            <person name="Riley R."/>
            <person name="LaButti K."/>
            <person name="Andreopoulos B."/>
            <person name="Lipzen A."/>
            <person name="Chen C."/>
            <person name="Yan M."/>
            <person name="Daum C."/>
            <person name="Ng V."/>
            <person name="Clum A."/>
            <person name="Steindorff A."/>
            <person name="Ohm R.A."/>
            <person name="Martin F."/>
            <person name="Silar P."/>
            <person name="Natvig D.O."/>
            <person name="Lalanne C."/>
            <person name="Gautier V."/>
            <person name="Ament-Velasquez S.L."/>
            <person name="Kruys A."/>
            <person name="Hutchinson M.I."/>
            <person name="Powell A.J."/>
            <person name="Barry K."/>
            <person name="Miller A.N."/>
            <person name="Grigoriev I.V."/>
            <person name="Debuchy R."/>
            <person name="Gladieux P."/>
            <person name="Hiltunen Thoren M."/>
            <person name="Johannesson H."/>
        </authorList>
    </citation>
    <scope>NUCLEOTIDE SEQUENCE [LARGE SCALE GENOMIC DNA]</scope>
    <source>
        <strain evidence="2">CBS 284.82</strain>
    </source>
</reference>
<proteinExistence type="predicted"/>
<sequence length="217" mass="23820">MNKGYLATVSQAKDILPTPRSALPRYAAYLRARHRFWEAFPSGLYTRLPTPGTDLECGFHALILSMEHQLPSSESSPSSSAEGREKSGVRIPTLAELREVFASGAVGRENESVGMGNGSWFTADQLAAVFAEWGRRFLKGARCQMGWVMDRDEEVGVEGWPVMMNTPDVETGEVGEGIVRVWVWNDGGSLRGGVGHFEGVRRPTEGEVVKMEGGWSE</sequence>
<evidence type="ECO:0000313" key="1">
    <source>
        <dbReference type="EMBL" id="KAK4040756.1"/>
    </source>
</evidence>
<keyword evidence="2" id="KW-1185">Reference proteome</keyword>
<accession>A0AAN6PKF7</accession>
<name>A0AAN6PKF7_9PEZI</name>
<dbReference type="EMBL" id="MU854370">
    <property type="protein sequence ID" value="KAK4040756.1"/>
    <property type="molecule type" value="Genomic_DNA"/>
</dbReference>
<comment type="caution">
    <text evidence="1">The sequence shown here is derived from an EMBL/GenBank/DDBJ whole genome shotgun (WGS) entry which is preliminary data.</text>
</comment>